<name>A0A4Q7YK73_9GAMM</name>
<feature type="transmembrane region" description="Helical" evidence="1">
    <location>
        <begin position="19"/>
        <end position="37"/>
    </location>
</feature>
<dbReference type="OrthoDB" id="9876860at2"/>
<dbReference type="Proteomes" id="UP000292423">
    <property type="component" value="Unassembled WGS sequence"/>
</dbReference>
<reference evidence="2 3" key="1">
    <citation type="submission" date="2019-02" db="EMBL/GenBank/DDBJ databases">
        <title>Genomic Encyclopedia of Type Strains, Phase IV (KMG-IV): sequencing the most valuable type-strain genomes for metagenomic binning, comparative biology and taxonomic classification.</title>
        <authorList>
            <person name="Goeker M."/>
        </authorList>
    </citation>
    <scope>NUCLEOTIDE SEQUENCE [LARGE SCALE GENOMIC DNA]</scope>
    <source>
        <strain evidence="2 3">DSM 105135</strain>
    </source>
</reference>
<keyword evidence="3" id="KW-1185">Reference proteome</keyword>
<sequence>MPLSDPEFRRLSRLVYRDVAVDTVGNLLLCLGLYLAFSEGARGFPLWLQSPAIKAALIATGLMNLRFLGNRIRRLRQWQAERRERDNP</sequence>
<gene>
    <name evidence="2" type="ORF">EV700_2918</name>
</gene>
<evidence type="ECO:0000256" key="1">
    <source>
        <dbReference type="SAM" id="Phobius"/>
    </source>
</evidence>
<evidence type="ECO:0008006" key="4">
    <source>
        <dbReference type="Google" id="ProtNLM"/>
    </source>
</evidence>
<protein>
    <recommendedName>
        <fullName evidence="4">YrhK-like protein</fullName>
    </recommendedName>
</protein>
<accession>A0A4Q7YK73</accession>
<keyword evidence="1" id="KW-0472">Membrane</keyword>
<dbReference type="RefSeq" id="WP_130415107.1">
    <property type="nucleotide sequence ID" value="NZ_SHKX01000015.1"/>
</dbReference>
<dbReference type="EMBL" id="SHKX01000015">
    <property type="protein sequence ID" value="RZU37051.1"/>
    <property type="molecule type" value="Genomic_DNA"/>
</dbReference>
<dbReference type="AlphaFoldDB" id="A0A4Q7YK73"/>
<keyword evidence="1" id="KW-0812">Transmembrane</keyword>
<proteinExistence type="predicted"/>
<evidence type="ECO:0000313" key="2">
    <source>
        <dbReference type="EMBL" id="RZU37051.1"/>
    </source>
</evidence>
<organism evidence="2 3">
    <name type="scientific">Fluviicoccus keumensis</name>
    <dbReference type="NCBI Taxonomy" id="1435465"/>
    <lineage>
        <taxon>Bacteria</taxon>
        <taxon>Pseudomonadati</taxon>
        <taxon>Pseudomonadota</taxon>
        <taxon>Gammaproteobacteria</taxon>
        <taxon>Moraxellales</taxon>
        <taxon>Moraxellaceae</taxon>
        <taxon>Fluviicoccus</taxon>
    </lineage>
</organism>
<comment type="caution">
    <text evidence="2">The sequence shown here is derived from an EMBL/GenBank/DDBJ whole genome shotgun (WGS) entry which is preliminary data.</text>
</comment>
<feature type="transmembrane region" description="Helical" evidence="1">
    <location>
        <begin position="52"/>
        <end position="69"/>
    </location>
</feature>
<evidence type="ECO:0000313" key="3">
    <source>
        <dbReference type="Proteomes" id="UP000292423"/>
    </source>
</evidence>
<keyword evidence="1" id="KW-1133">Transmembrane helix</keyword>